<dbReference type="STRING" id="568899.SAMN05192534_102143"/>
<protein>
    <recommendedName>
        <fullName evidence="3">Flagellar operon protein TIGR03826</fullName>
    </recommendedName>
</protein>
<dbReference type="OrthoDB" id="1739831at2"/>
<dbReference type="Proteomes" id="UP000199163">
    <property type="component" value="Unassembled WGS sequence"/>
</dbReference>
<sequence>MGEAKVFCEDCGALTPNMGANLCADCYLRYRDDYVTVRNYVKQKQAPTVLEASTTTGVSVRRIQKMVRERMISIKEA</sequence>
<dbReference type="EMBL" id="FNDK01000002">
    <property type="protein sequence ID" value="SDH19846.1"/>
    <property type="molecule type" value="Genomic_DNA"/>
</dbReference>
<reference evidence="1 2" key="1">
    <citation type="submission" date="2016-10" db="EMBL/GenBank/DDBJ databases">
        <authorList>
            <person name="de Groot N.N."/>
        </authorList>
    </citation>
    <scope>NUCLEOTIDE SEQUENCE [LARGE SCALE GENOMIC DNA]</scope>
    <source>
        <strain evidence="1 2">DSM 21632</strain>
    </source>
</reference>
<evidence type="ECO:0000313" key="1">
    <source>
        <dbReference type="EMBL" id="SDH19846.1"/>
    </source>
</evidence>
<evidence type="ECO:0008006" key="3">
    <source>
        <dbReference type="Google" id="ProtNLM"/>
    </source>
</evidence>
<proteinExistence type="predicted"/>
<keyword evidence="2" id="KW-1185">Reference proteome</keyword>
<organism evidence="1 2">
    <name type="scientific">Alteribacillus persepolensis</name>
    <dbReference type="NCBI Taxonomy" id="568899"/>
    <lineage>
        <taxon>Bacteria</taxon>
        <taxon>Bacillati</taxon>
        <taxon>Bacillota</taxon>
        <taxon>Bacilli</taxon>
        <taxon>Bacillales</taxon>
        <taxon>Bacillaceae</taxon>
        <taxon>Alteribacillus</taxon>
    </lineage>
</organism>
<name>A0A1G8AG79_9BACI</name>
<dbReference type="AlphaFoldDB" id="A0A1G8AG79"/>
<dbReference type="RefSeq" id="WP_091271421.1">
    <property type="nucleotide sequence ID" value="NZ_FNDK01000002.1"/>
</dbReference>
<evidence type="ECO:0000313" key="2">
    <source>
        <dbReference type="Proteomes" id="UP000199163"/>
    </source>
</evidence>
<accession>A0A1G8AG79</accession>
<gene>
    <name evidence="1" type="ORF">SAMN05192534_102143</name>
</gene>